<sequence length="99" mass="9812">MSRLTSKPLVIRLLLLIAATLVLAALAYGLRIHVVGDPPARDLTIVDATAAAPRPTPGPTPLIVADAAVATRAATTRGGAAPGAGGVLARFAAAATDLP</sequence>
<proteinExistence type="predicted"/>
<keyword evidence="2" id="KW-1185">Reference proteome</keyword>
<name>A0ABS7BQL1_9SPHN</name>
<evidence type="ECO:0000313" key="1">
    <source>
        <dbReference type="EMBL" id="MBW6531762.1"/>
    </source>
</evidence>
<accession>A0ABS7BQL1</accession>
<protein>
    <recommendedName>
        <fullName evidence="3">Flp pilus assembly protein CpaB</fullName>
    </recommendedName>
</protein>
<dbReference type="RefSeq" id="WP_219749134.1">
    <property type="nucleotide sequence ID" value="NZ_JAHXZN010000004.1"/>
</dbReference>
<gene>
    <name evidence="1" type="ORF">KZ820_13540</name>
</gene>
<organism evidence="1 2">
    <name type="scientific">Sphingomonas citri</name>
    <dbReference type="NCBI Taxonomy" id="2862499"/>
    <lineage>
        <taxon>Bacteria</taxon>
        <taxon>Pseudomonadati</taxon>
        <taxon>Pseudomonadota</taxon>
        <taxon>Alphaproteobacteria</taxon>
        <taxon>Sphingomonadales</taxon>
        <taxon>Sphingomonadaceae</taxon>
        <taxon>Sphingomonas</taxon>
    </lineage>
</organism>
<evidence type="ECO:0000313" key="2">
    <source>
        <dbReference type="Proteomes" id="UP000759103"/>
    </source>
</evidence>
<reference evidence="1 2" key="1">
    <citation type="submission" date="2021-07" db="EMBL/GenBank/DDBJ databases">
        <title>Sphingomonas sp.</title>
        <authorList>
            <person name="Feng G."/>
            <person name="Li J."/>
            <person name="Pan M."/>
        </authorList>
    </citation>
    <scope>NUCLEOTIDE SEQUENCE [LARGE SCALE GENOMIC DNA]</scope>
    <source>
        <strain evidence="1 2">RRHST34</strain>
    </source>
</reference>
<comment type="caution">
    <text evidence="1">The sequence shown here is derived from an EMBL/GenBank/DDBJ whole genome shotgun (WGS) entry which is preliminary data.</text>
</comment>
<evidence type="ECO:0008006" key="3">
    <source>
        <dbReference type="Google" id="ProtNLM"/>
    </source>
</evidence>
<dbReference type="EMBL" id="JAHXZN010000004">
    <property type="protein sequence ID" value="MBW6531762.1"/>
    <property type="molecule type" value="Genomic_DNA"/>
</dbReference>
<dbReference type="Proteomes" id="UP000759103">
    <property type="component" value="Unassembled WGS sequence"/>
</dbReference>